<keyword evidence="2" id="KW-1185">Reference proteome</keyword>
<dbReference type="InterPro" id="IPR042184">
    <property type="entry name" value="YqeY/Aim41_N"/>
</dbReference>
<dbReference type="RefSeq" id="WP_126108588.1">
    <property type="nucleotide sequence ID" value="NZ_CP034465.1"/>
</dbReference>
<dbReference type="Proteomes" id="UP000273326">
    <property type="component" value="Chromosome"/>
</dbReference>
<protein>
    <recommendedName>
        <fullName evidence="3">GatB/YqeY domain-containing protein</fullName>
    </recommendedName>
</protein>
<organism evidence="1 2">
    <name type="scientific">Jeotgalibaca ciconiae</name>
    <dbReference type="NCBI Taxonomy" id="2496265"/>
    <lineage>
        <taxon>Bacteria</taxon>
        <taxon>Bacillati</taxon>
        <taxon>Bacillota</taxon>
        <taxon>Bacilli</taxon>
        <taxon>Lactobacillales</taxon>
        <taxon>Carnobacteriaceae</taxon>
        <taxon>Jeotgalibaca</taxon>
    </lineage>
</organism>
<dbReference type="Gene3D" id="1.10.1510.10">
    <property type="entry name" value="Uncharacterised protein YqeY/AIM41 PF09424, N-terminal domain"/>
    <property type="match status" value="1"/>
</dbReference>
<evidence type="ECO:0000313" key="2">
    <source>
        <dbReference type="Proteomes" id="UP000273326"/>
    </source>
</evidence>
<proteinExistence type="predicted"/>
<dbReference type="OrthoDB" id="9794041at2"/>
<dbReference type="InterPro" id="IPR019004">
    <property type="entry name" value="YqeY/Aim41"/>
</dbReference>
<name>A0A3Q9BJ08_9LACT</name>
<dbReference type="EMBL" id="CP034465">
    <property type="protein sequence ID" value="AZP03497.1"/>
    <property type="molecule type" value="Genomic_DNA"/>
</dbReference>
<dbReference type="KEGG" id="jeh:EJN90_01760"/>
<accession>A0A3Q9BJ08</accession>
<dbReference type="GO" id="GO:0016884">
    <property type="term" value="F:carbon-nitrogen ligase activity, with glutamine as amido-N-donor"/>
    <property type="evidence" value="ECO:0007669"/>
    <property type="project" value="InterPro"/>
</dbReference>
<dbReference type="SUPFAM" id="SSF89095">
    <property type="entry name" value="GatB/YqeY motif"/>
    <property type="match status" value="1"/>
</dbReference>
<sequence length="143" mass="16661">MTMKEQINKDFIQARKNKETLKIDVLRIIKSHFDAYKIDNGRDMDETEEINYLLKEQKQTEEAISFAEEAKRADLIEENQEKLKIISAYLPQMMTKEEIHTYLSEKGISEMAMKDAMKISMSELDGKADKKVISQVVRELLGK</sequence>
<evidence type="ECO:0008006" key="3">
    <source>
        <dbReference type="Google" id="ProtNLM"/>
    </source>
</evidence>
<evidence type="ECO:0000313" key="1">
    <source>
        <dbReference type="EMBL" id="AZP03497.1"/>
    </source>
</evidence>
<dbReference type="AlphaFoldDB" id="A0A3Q9BJ08"/>
<gene>
    <name evidence="1" type="ORF">EJN90_01760</name>
</gene>
<dbReference type="Pfam" id="PF09424">
    <property type="entry name" value="YqeY"/>
    <property type="match status" value="1"/>
</dbReference>
<dbReference type="PANTHER" id="PTHR28055:SF1">
    <property type="entry name" value="ALTERED INHERITANCE OF MITOCHONDRIA PROTEIN 41, MITOCHONDRIAL"/>
    <property type="match status" value="1"/>
</dbReference>
<reference evidence="2" key="1">
    <citation type="submission" date="2018-12" db="EMBL/GenBank/DDBJ databases">
        <title>Complete genome sequencing of Jeotgalibaca sp. H21T32.</title>
        <authorList>
            <person name="Bae J.-W."/>
            <person name="Lee S.-Y."/>
        </authorList>
    </citation>
    <scope>NUCLEOTIDE SEQUENCE [LARGE SCALE GENOMIC DNA]</scope>
    <source>
        <strain evidence="2">H21T32</strain>
    </source>
</reference>
<dbReference type="InterPro" id="IPR003789">
    <property type="entry name" value="Asn/Gln_tRNA_amidoTrase-B-like"/>
</dbReference>
<dbReference type="PANTHER" id="PTHR28055">
    <property type="entry name" value="ALTERED INHERITANCE OF MITOCHONDRIA PROTEIN 41, MITOCHONDRIAL"/>
    <property type="match status" value="1"/>
</dbReference>